<proteinExistence type="predicted"/>
<feature type="region of interest" description="Disordered" evidence="1">
    <location>
        <begin position="37"/>
        <end position="57"/>
    </location>
</feature>
<name>A0AAN8UBZ9_9MAGN</name>
<dbReference type="AlphaFoldDB" id="A0AAN8UBZ9"/>
<evidence type="ECO:0000313" key="2">
    <source>
        <dbReference type="EMBL" id="KAK6911094.1"/>
    </source>
</evidence>
<protein>
    <submittedName>
        <fullName evidence="2">Uncharacterized protein</fullName>
    </submittedName>
</protein>
<comment type="caution">
    <text evidence="2">The sequence shown here is derived from an EMBL/GenBank/DDBJ whole genome shotgun (WGS) entry which is preliminary data.</text>
</comment>
<evidence type="ECO:0000256" key="1">
    <source>
        <dbReference type="SAM" id="MobiDB-lite"/>
    </source>
</evidence>
<gene>
    <name evidence="2" type="ORF">RJ641_000024</name>
</gene>
<evidence type="ECO:0000313" key="3">
    <source>
        <dbReference type="Proteomes" id="UP001370490"/>
    </source>
</evidence>
<dbReference type="Proteomes" id="UP001370490">
    <property type="component" value="Unassembled WGS sequence"/>
</dbReference>
<sequence>MLIPKDGEVQVVRGTYKGCEGHPKWSCISSTSLARKSMAPPLMSEPTPPRLSSPDPNLTKITNPCSIAKPLVVLQLTRVLSSLLKILCSVWIDLRKESAQGTPKAVRAFITQGTRRHEKCRKQIKALFRNYNF</sequence>
<keyword evidence="3" id="KW-1185">Reference proteome</keyword>
<accession>A0AAN8UBZ9</accession>
<dbReference type="EMBL" id="JBAMMX010000029">
    <property type="protein sequence ID" value="KAK6911094.1"/>
    <property type="molecule type" value="Genomic_DNA"/>
</dbReference>
<organism evidence="2 3">
    <name type="scientific">Dillenia turbinata</name>
    <dbReference type="NCBI Taxonomy" id="194707"/>
    <lineage>
        <taxon>Eukaryota</taxon>
        <taxon>Viridiplantae</taxon>
        <taxon>Streptophyta</taxon>
        <taxon>Embryophyta</taxon>
        <taxon>Tracheophyta</taxon>
        <taxon>Spermatophyta</taxon>
        <taxon>Magnoliopsida</taxon>
        <taxon>eudicotyledons</taxon>
        <taxon>Gunneridae</taxon>
        <taxon>Pentapetalae</taxon>
        <taxon>Dilleniales</taxon>
        <taxon>Dilleniaceae</taxon>
        <taxon>Dillenia</taxon>
    </lineage>
</organism>
<reference evidence="2 3" key="1">
    <citation type="submission" date="2023-12" db="EMBL/GenBank/DDBJ databases">
        <title>A high-quality genome assembly for Dillenia turbinata (Dilleniales).</title>
        <authorList>
            <person name="Chanderbali A."/>
        </authorList>
    </citation>
    <scope>NUCLEOTIDE SEQUENCE [LARGE SCALE GENOMIC DNA]</scope>
    <source>
        <strain evidence="2">LSX21</strain>
        <tissue evidence="2">Leaf</tissue>
    </source>
</reference>